<dbReference type="PANTHER" id="PTHR37159">
    <property type="entry name" value="GH11867P"/>
    <property type="match status" value="1"/>
</dbReference>
<comment type="caution">
    <text evidence="1">The sequence shown here is derived from an EMBL/GenBank/DDBJ whole genome shotgun (WGS) entry which is preliminary data.</text>
</comment>
<name>A0A9Q0RS73_BLOTA</name>
<sequence length="147" mass="16951">MPIDQEYLDERWQLLADEGPKTIGVTGEYNPLLNPPAWYDAERFKRSQKLAKKYFLSLNIAHFIGNILLVHLPDVLIPVLATGHSASPYMVFMRILSTVIHILSWYDEDPFDPQSKTHKSLMTVRRNCHMAVSRMMNKNILVKIDIG</sequence>
<accession>A0A9Q0RS73</accession>
<keyword evidence="2" id="KW-1185">Reference proteome</keyword>
<dbReference type="AlphaFoldDB" id="A0A9Q0RS73"/>
<reference evidence="1" key="1">
    <citation type="submission" date="2022-12" db="EMBL/GenBank/DDBJ databases">
        <title>Genome assemblies of Blomia tropicalis.</title>
        <authorList>
            <person name="Cui Y."/>
        </authorList>
    </citation>
    <scope>NUCLEOTIDE SEQUENCE</scope>
    <source>
        <tissue evidence="1">Adult mites</tissue>
    </source>
</reference>
<evidence type="ECO:0000313" key="1">
    <source>
        <dbReference type="EMBL" id="KAJ6224380.1"/>
    </source>
</evidence>
<dbReference type="EMBL" id="JAPWDV010000001">
    <property type="protein sequence ID" value="KAJ6224380.1"/>
    <property type="molecule type" value="Genomic_DNA"/>
</dbReference>
<dbReference type="Proteomes" id="UP001142055">
    <property type="component" value="Chromosome 1"/>
</dbReference>
<organism evidence="1 2">
    <name type="scientific">Blomia tropicalis</name>
    <name type="common">Mite</name>
    <dbReference type="NCBI Taxonomy" id="40697"/>
    <lineage>
        <taxon>Eukaryota</taxon>
        <taxon>Metazoa</taxon>
        <taxon>Ecdysozoa</taxon>
        <taxon>Arthropoda</taxon>
        <taxon>Chelicerata</taxon>
        <taxon>Arachnida</taxon>
        <taxon>Acari</taxon>
        <taxon>Acariformes</taxon>
        <taxon>Sarcoptiformes</taxon>
        <taxon>Astigmata</taxon>
        <taxon>Glycyphagoidea</taxon>
        <taxon>Echimyopodidae</taxon>
        <taxon>Blomia</taxon>
    </lineage>
</organism>
<proteinExistence type="predicted"/>
<evidence type="ECO:0000313" key="2">
    <source>
        <dbReference type="Proteomes" id="UP001142055"/>
    </source>
</evidence>
<protein>
    <submittedName>
        <fullName evidence="1">Uncharacterized protein</fullName>
    </submittedName>
</protein>
<dbReference type="OMA" id="HFDENDC"/>
<gene>
    <name evidence="1" type="ORF">RDWZM_002925</name>
</gene>
<dbReference type="PANTHER" id="PTHR37159:SF1">
    <property type="entry name" value="GH11867P"/>
    <property type="match status" value="1"/>
</dbReference>